<keyword evidence="1" id="KW-1133">Transmembrane helix</keyword>
<organism evidence="3 4">
    <name type="scientific">Chryseosolibacter histidini</name>
    <dbReference type="NCBI Taxonomy" id="2782349"/>
    <lineage>
        <taxon>Bacteria</taxon>
        <taxon>Pseudomonadati</taxon>
        <taxon>Bacteroidota</taxon>
        <taxon>Cytophagia</taxon>
        <taxon>Cytophagales</taxon>
        <taxon>Chryseotaleaceae</taxon>
        <taxon>Chryseosolibacter</taxon>
    </lineage>
</organism>
<protein>
    <submittedName>
        <fullName evidence="3">DUF4350 domain-containing protein</fullName>
    </submittedName>
</protein>
<evidence type="ECO:0000259" key="2">
    <source>
        <dbReference type="Pfam" id="PF14258"/>
    </source>
</evidence>
<dbReference type="Proteomes" id="UP001319200">
    <property type="component" value="Unassembled WGS sequence"/>
</dbReference>
<evidence type="ECO:0000313" key="3">
    <source>
        <dbReference type="EMBL" id="MBT1698689.1"/>
    </source>
</evidence>
<dbReference type="RefSeq" id="WP_254165326.1">
    <property type="nucleotide sequence ID" value="NZ_JAHESF010000016.1"/>
</dbReference>
<sequence>MRKDWKYIIYVVGAISLFVAVKLLGPKQYNWSVTLAHDDKNPYGTYALNELLPALFEGKHIANSYQTLYELKDSLQAGENIIIFGSRVSCDKEDADVLLEHAARGGTAFISAEYFQGHLADTLNLGTYDYLFSRDERFTRNDTSYLKLTNRYLDTTAHFMFKRDNIHNYFDSFDSTRTTVIARNDYGWPVTIRMAWGKGHLILNSTPLAFTNIYLLDSTNYEFASKTLSYLQPGDVQWTEYYHLGRMESKTPLRFILTSEPLAWAYYIVIFR</sequence>
<dbReference type="Pfam" id="PF14258">
    <property type="entry name" value="DUF4350"/>
    <property type="match status" value="1"/>
</dbReference>
<accession>A0AAP2DNG6</accession>
<name>A0AAP2DNG6_9BACT</name>
<evidence type="ECO:0000313" key="4">
    <source>
        <dbReference type="Proteomes" id="UP001319200"/>
    </source>
</evidence>
<dbReference type="EMBL" id="JAHESF010000016">
    <property type="protein sequence ID" value="MBT1698689.1"/>
    <property type="molecule type" value="Genomic_DNA"/>
</dbReference>
<keyword evidence="4" id="KW-1185">Reference proteome</keyword>
<dbReference type="InterPro" id="IPR025646">
    <property type="entry name" value="DUF4350"/>
</dbReference>
<dbReference type="AlphaFoldDB" id="A0AAP2DNG6"/>
<gene>
    <name evidence="3" type="ORF">KK083_17485</name>
</gene>
<keyword evidence="1" id="KW-0472">Membrane</keyword>
<evidence type="ECO:0000256" key="1">
    <source>
        <dbReference type="SAM" id="Phobius"/>
    </source>
</evidence>
<keyword evidence="1" id="KW-0812">Transmembrane</keyword>
<comment type="caution">
    <text evidence="3">The sequence shown here is derived from an EMBL/GenBank/DDBJ whole genome shotgun (WGS) entry which is preliminary data.</text>
</comment>
<proteinExistence type="predicted"/>
<feature type="domain" description="DUF4350" evidence="2">
    <location>
        <begin position="38"/>
        <end position="227"/>
    </location>
</feature>
<reference evidence="3 4" key="1">
    <citation type="submission" date="2021-05" db="EMBL/GenBank/DDBJ databases">
        <title>A Polyphasic approach of four new species of the genus Ohtaekwangia: Ohtaekwangia histidinii sp. nov., Ohtaekwangia cretensis sp. nov., Ohtaekwangia indiensis sp. nov., Ohtaekwangia reichenbachii sp. nov. from diverse environment.</title>
        <authorList>
            <person name="Octaviana S."/>
        </authorList>
    </citation>
    <scope>NUCLEOTIDE SEQUENCE [LARGE SCALE GENOMIC DNA]</scope>
    <source>
        <strain evidence="3 4">PWU4</strain>
    </source>
</reference>
<feature type="transmembrane region" description="Helical" evidence="1">
    <location>
        <begin position="7"/>
        <end position="25"/>
    </location>
</feature>